<proteinExistence type="predicted"/>
<dbReference type="PANTHER" id="PTHR45641:SF19">
    <property type="entry name" value="NEPHROCYSTIN-3"/>
    <property type="match status" value="1"/>
</dbReference>
<dbReference type="Proteomes" id="UP000187012">
    <property type="component" value="Unassembled WGS sequence"/>
</dbReference>
<dbReference type="Gene3D" id="1.25.40.10">
    <property type="entry name" value="Tetratricopeptide repeat domain"/>
    <property type="match status" value="3"/>
</dbReference>
<dbReference type="InterPro" id="IPR011990">
    <property type="entry name" value="TPR-like_helical_dom_sf"/>
</dbReference>
<keyword evidence="2" id="KW-0802">TPR repeat</keyword>
<accession>A0A1N7RKF0</accession>
<sequence length="738" mass="78817">MSRIAFRSGVVHALVWVVATASVQTGLVELAAAQTLSTGQSVSASNGSVAVAVNAPNSKVVVEGGLDKRARDRLDAIYQAQIRDERTLTRMRRENQKAIAQFLTSARQASAGPDAKEAARALDAGNPIPSEAVLREEEASALESARADEARSAEHRKQAAELARQRGALIFFKNARSALEAYKRAAQYDPGDIQTRIVIGDLQATLGDTDQAQKTFTEAASIAKAKSAQHPDNPELRHELAVADERTGETLEAQGNPGSAIGLYRQALPLLDSLAQHDVNNVALKTDLAETHARIGGVLTSEGNLAPAIEEFRQSTSIATQLLQSSPDDVTVQLTIAANHLQAGDILSLQNNLPNALAEYRQAQSIAESQARRGEAGASSVQVSIGHHSADGLRLAAHERIGDVLLRQGDLAGARVELDQTLRIEESLAKDDPNNLEWQGGIGTTHVQLGAARFSQGDLDGAIVEFRTAAAIFSSLHEIDPANLTWEGAIGSAHFMISTCQLLKGSRDDARSEVRSAISSLEEVVKRNPNDATWTLLLAQAYSADAALRTPSTLANAAAELTKAVDMLQRQVDRDPSNTAASSQLASVRMLRGEVLMDQQDLAGAIRELRQSSTELESLSKDDPTNSILQLNLSSSLGILAIALKRQGDHAGALDAATRSLSAVDSLAKRDPGNMMAQTELATTCLQLGRLTDAPDQRRALLKRGLSVVEKLKSDNRMPQGMAELIPQFNTELAALSK</sequence>
<dbReference type="Pfam" id="PF13181">
    <property type="entry name" value="TPR_8"/>
    <property type="match status" value="1"/>
</dbReference>
<gene>
    <name evidence="3" type="ORF">BN2475_50115</name>
</gene>
<dbReference type="SMART" id="SM00028">
    <property type="entry name" value="TPR"/>
    <property type="match status" value="8"/>
</dbReference>
<keyword evidence="4" id="KW-1185">Reference proteome</keyword>
<evidence type="ECO:0000313" key="4">
    <source>
        <dbReference type="Proteomes" id="UP000187012"/>
    </source>
</evidence>
<dbReference type="Pfam" id="PF13432">
    <property type="entry name" value="TPR_16"/>
    <property type="match status" value="1"/>
</dbReference>
<dbReference type="InterPro" id="IPR019734">
    <property type="entry name" value="TPR_rpt"/>
</dbReference>
<dbReference type="PANTHER" id="PTHR45641">
    <property type="entry name" value="TETRATRICOPEPTIDE REPEAT PROTEIN (AFU_ORTHOLOGUE AFUA_6G03870)"/>
    <property type="match status" value="1"/>
</dbReference>
<dbReference type="SUPFAM" id="SSF48452">
    <property type="entry name" value="TPR-like"/>
    <property type="match status" value="3"/>
</dbReference>
<evidence type="ECO:0000313" key="3">
    <source>
        <dbReference type="EMBL" id="SIT35596.1"/>
    </source>
</evidence>
<evidence type="ECO:0000256" key="1">
    <source>
        <dbReference type="ARBA" id="ARBA00022737"/>
    </source>
</evidence>
<organism evidence="3 4">
    <name type="scientific">Paraburkholderia ribeironis</name>
    <dbReference type="NCBI Taxonomy" id="1247936"/>
    <lineage>
        <taxon>Bacteria</taxon>
        <taxon>Pseudomonadati</taxon>
        <taxon>Pseudomonadota</taxon>
        <taxon>Betaproteobacteria</taxon>
        <taxon>Burkholderiales</taxon>
        <taxon>Burkholderiaceae</taxon>
        <taxon>Paraburkholderia</taxon>
    </lineage>
</organism>
<dbReference type="AlphaFoldDB" id="A0A1N7RKF0"/>
<protein>
    <recommendedName>
        <fullName evidence="5">Tetratricopeptide repeat protein</fullName>
    </recommendedName>
</protein>
<dbReference type="STRING" id="1247936.BN2475_50115"/>
<reference evidence="3 4" key="1">
    <citation type="submission" date="2016-12" db="EMBL/GenBank/DDBJ databases">
        <authorList>
            <person name="Song W.-J."/>
            <person name="Kurnit D.M."/>
        </authorList>
    </citation>
    <scope>NUCLEOTIDE SEQUENCE [LARGE SCALE GENOMIC DNA]</scope>
    <source>
        <strain evidence="3 4">STM7296</strain>
    </source>
</reference>
<evidence type="ECO:0000256" key="2">
    <source>
        <dbReference type="ARBA" id="ARBA00022803"/>
    </source>
</evidence>
<dbReference type="EMBL" id="CYGX02000005">
    <property type="protein sequence ID" value="SIT35596.1"/>
    <property type="molecule type" value="Genomic_DNA"/>
</dbReference>
<evidence type="ECO:0008006" key="5">
    <source>
        <dbReference type="Google" id="ProtNLM"/>
    </source>
</evidence>
<keyword evidence="1" id="KW-0677">Repeat</keyword>
<name>A0A1N7RKF0_9BURK</name>